<geneLocation type="plasmid" evidence="3">
    <name>2</name>
</geneLocation>
<dbReference type="HOGENOM" id="CLU_040452_3_1_5"/>
<dbReference type="eggNOG" id="COG2055">
    <property type="taxonomic scope" value="Bacteria"/>
</dbReference>
<dbReference type="InterPro" id="IPR043144">
    <property type="entry name" value="Mal/L-sulf/L-lact_DH-like_ah"/>
</dbReference>
<dbReference type="Gene3D" id="3.30.60.50">
    <property type="entry name" value="Hypothetical oxidoreductase yiak, domain 3"/>
    <property type="match status" value="1"/>
</dbReference>
<gene>
    <name evidence="3" type="ordered locus">Meso_4453</name>
</gene>
<accession>Q11AU4</accession>
<dbReference type="AlphaFoldDB" id="Q11AU4"/>
<dbReference type="EMBL" id="CP000391">
    <property type="protein sequence ID" value="ABG65481.1"/>
    <property type="molecule type" value="Genomic_DNA"/>
</dbReference>
<sequence>MPIVSVKEARKVAGEVLRRAGAPAANADLQRDLLIEAELRGLASHGLLRLPRIIERIANGVADPRTSGRHEWRAPGFLQVDGQMGLGPVVAMKAIEVARRRAREHGVAVAAISNSNHIGMLAFYAEHVAADGQIMIALSTSEALVHPWGGRRAMIGTNPIAFGIPTETGPYIADTATGHVAMGKIHDHANRDEPIPLGWALDIDGNPTTDPHRAKKGAIAPFGGAKGYALGLSFELLVSALTGAALGRDVRGTLDSTDICNKGDVFIIIDSPGAGLAAYLDLLRAEPPAEGFDAVRLPGERSQASRQRNLENGLEIPNEIWARINHLAFGKDHKNEE</sequence>
<organism evidence="3">
    <name type="scientific">Chelativorans sp. (strain BNC1)</name>
    <dbReference type="NCBI Taxonomy" id="266779"/>
    <lineage>
        <taxon>Bacteria</taxon>
        <taxon>Pseudomonadati</taxon>
        <taxon>Pseudomonadota</taxon>
        <taxon>Alphaproteobacteria</taxon>
        <taxon>Hyphomicrobiales</taxon>
        <taxon>Phyllobacteriaceae</taxon>
        <taxon>Chelativorans</taxon>
    </lineage>
</organism>
<proteinExistence type="inferred from homology"/>
<comment type="similarity">
    <text evidence="1">Belongs to the LDH2/MDH2 oxidoreductase family.</text>
</comment>
<keyword evidence="2" id="KW-0560">Oxidoreductase</keyword>
<keyword evidence="3" id="KW-0614">Plasmid</keyword>
<name>Q11AU4_CHESB</name>
<dbReference type="InterPro" id="IPR036111">
    <property type="entry name" value="Mal/L-sulfo/L-lacto_DH-like_sf"/>
</dbReference>
<dbReference type="PANTHER" id="PTHR11091">
    <property type="entry name" value="OXIDOREDUCTASE-RELATED"/>
    <property type="match status" value="1"/>
</dbReference>
<dbReference type="InterPro" id="IPR043143">
    <property type="entry name" value="Mal/L-sulf/L-lact_DH-like_NADP"/>
</dbReference>
<evidence type="ECO:0000256" key="1">
    <source>
        <dbReference type="ARBA" id="ARBA00006056"/>
    </source>
</evidence>
<evidence type="ECO:0000256" key="2">
    <source>
        <dbReference type="ARBA" id="ARBA00023002"/>
    </source>
</evidence>
<dbReference type="PANTHER" id="PTHR11091:SF0">
    <property type="entry name" value="MALATE DEHYDROGENASE"/>
    <property type="match status" value="1"/>
</dbReference>
<dbReference type="SUPFAM" id="SSF89733">
    <property type="entry name" value="L-sulfolactate dehydrogenase-like"/>
    <property type="match status" value="1"/>
</dbReference>
<evidence type="ECO:0000313" key="3">
    <source>
        <dbReference type="EMBL" id="ABG65481.1"/>
    </source>
</evidence>
<dbReference type="Pfam" id="PF02615">
    <property type="entry name" value="Ldh_2"/>
    <property type="match status" value="1"/>
</dbReference>
<protein>
    <submittedName>
        <fullName evidence="3">Malate/L-lactate dehydrogenase</fullName>
    </submittedName>
</protein>
<dbReference type="GO" id="GO:0016491">
    <property type="term" value="F:oxidoreductase activity"/>
    <property type="evidence" value="ECO:0007669"/>
    <property type="project" value="UniProtKB-KW"/>
</dbReference>
<dbReference type="InterPro" id="IPR003767">
    <property type="entry name" value="Malate/L-lactate_DH-like"/>
</dbReference>
<dbReference type="KEGG" id="mes:Meso_4453"/>
<dbReference type="Gene3D" id="1.10.1530.10">
    <property type="match status" value="1"/>
</dbReference>
<dbReference type="Gene3D" id="3.30.1370.60">
    <property type="entry name" value="Hypothetical oxidoreductase yiak, domain 2"/>
    <property type="match status" value="1"/>
</dbReference>
<reference evidence="3" key="1">
    <citation type="submission" date="2006-06" db="EMBL/GenBank/DDBJ databases">
        <title>Complete sequence of Plasmid 2 of Chelativorans sp. BNC1.</title>
        <authorList>
            <consortium name="US DOE Joint Genome Institute"/>
            <person name="Copeland A."/>
            <person name="Lucas S."/>
            <person name="Lapidus A."/>
            <person name="Barry K."/>
            <person name="Detter J.C."/>
            <person name="Glavina del Rio T."/>
            <person name="Hammon N."/>
            <person name="Israni S."/>
            <person name="Dalin E."/>
            <person name="Tice H."/>
            <person name="Pitluck S."/>
            <person name="Chertkov O."/>
            <person name="Brettin T."/>
            <person name="Bruce D."/>
            <person name="Han C."/>
            <person name="Tapia R."/>
            <person name="Gilna P."/>
            <person name="Schmutz J."/>
            <person name="Larimer F."/>
            <person name="Land M."/>
            <person name="Hauser L."/>
            <person name="Kyrpides N."/>
            <person name="Mikhailova N."/>
            <person name="Richardson P."/>
        </authorList>
    </citation>
    <scope>NUCLEOTIDE SEQUENCE</scope>
    <source>
        <strain evidence="3">BNC1</strain>
        <plasmid evidence="3">2</plasmid>
    </source>
</reference>